<proteinExistence type="predicted"/>
<dbReference type="GeneID" id="67040847"/>
<gene>
    <name evidence="2" type="ORF">P7D78_07000</name>
</gene>
<evidence type="ECO:0000256" key="1">
    <source>
        <dbReference type="SAM" id="MobiDB-lite"/>
    </source>
</evidence>
<accession>A0AAW8SWJ1</accession>
<feature type="compositionally biased region" description="Basic and acidic residues" evidence="1">
    <location>
        <begin position="321"/>
        <end position="336"/>
    </location>
</feature>
<feature type="region of interest" description="Disordered" evidence="1">
    <location>
        <begin position="268"/>
        <end position="351"/>
    </location>
</feature>
<dbReference type="Proteomes" id="UP001249240">
    <property type="component" value="Unassembled WGS sequence"/>
</dbReference>
<comment type="caution">
    <text evidence="2">The sequence shown here is derived from an EMBL/GenBank/DDBJ whole genome shotgun (WGS) entry which is preliminary data.</text>
</comment>
<name>A0AAW8SWJ1_9ENTE</name>
<feature type="compositionally biased region" description="Basic residues" evidence="1">
    <location>
        <begin position="337"/>
        <end position="351"/>
    </location>
</feature>
<evidence type="ECO:0000313" key="2">
    <source>
        <dbReference type="EMBL" id="MDT2537866.1"/>
    </source>
</evidence>
<sequence length="351" mass="40826">MLVQPLNQRQIFGMKRESLQKKVELFYQETQDAAAIIEYAIAVMIRNSLVVGDFSLLFTELIREIYLHTEPTDMLRRFCPLFEHYFDQSEWKQVKHRLFGNSKMYHKLNEILGFYKNYLQEKTTPLESLDGQQYKIISVFEDANSKLHTWNLGDADPKIATEKADALLNLLTMLTIFRKAGVRRFVKVEKSDIVNCTRRALIAKNNEQEELESVELTNQEIIDKLEAFFPENREALGKNDPTLGAVNEEKEGNIQEISEADHKTELRQFQEGEGPSEGRSDHRTIAVIDEPKSSTAKKTSLALTAHERDKTVYTKPKSKKQKDLERKEKMLKDTPYGRKKKPNSRKKRNRK</sequence>
<feature type="compositionally biased region" description="Basic and acidic residues" evidence="1">
    <location>
        <begin position="268"/>
        <end position="292"/>
    </location>
</feature>
<dbReference type="AlphaFoldDB" id="A0AAW8SWJ1"/>
<evidence type="ECO:0000313" key="3">
    <source>
        <dbReference type="Proteomes" id="UP001249240"/>
    </source>
</evidence>
<dbReference type="EMBL" id="JARPXM010000005">
    <property type="protein sequence ID" value="MDT2537866.1"/>
    <property type="molecule type" value="Genomic_DNA"/>
</dbReference>
<dbReference type="RefSeq" id="WP_010745570.1">
    <property type="nucleotide sequence ID" value="NZ_BAAAXM010000052.1"/>
</dbReference>
<reference evidence="2" key="1">
    <citation type="submission" date="2023-03" db="EMBL/GenBank/DDBJ databases">
        <authorList>
            <person name="Shen W."/>
            <person name="Cai J."/>
        </authorList>
    </citation>
    <scope>NUCLEOTIDE SEQUENCE</scope>
    <source>
        <strain evidence="2">B646-2</strain>
    </source>
</reference>
<feature type="compositionally biased region" description="Polar residues" evidence="1">
    <location>
        <begin position="293"/>
        <end position="302"/>
    </location>
</feature>
<protein>
    <submittedName>
        <fullName evidence="2">Glycosyltransferase family 1 protein</fullName>
    </submittedName>
</protein>
<organism evidence="2 3">
    <name type="scientific">Enterococcus raffinosus</name>
    <dbReference type="NCBI Taxonomy" id="71452"/>
    <lineage>
        <taxon>Bacteria</taxon>
        <taxon>Bacillati</taxon>
        <taxon>Bacillota</taxon>
        <taxon>Bacilli</taxon>
        <taxon>Lactobacillales</taxon>
        <taxon>Enterococcaceae</taxon>
        <taxon>Enterococcus</taxon>
    </lineage>
</organism>